<sequence>MPEPTPKPDGQLEAERSHREVLRSEYPAWDRLLSDFFRPSTGQAIMAVVLCLVGLLVVMQVRAKNADDSLGSMRRTDLVQLLDQLNAEQERLGQESARLEHTREQLASGADARRVAEAENRKRRDELAILAGTAPAKGPGIRITIVDPQGKVGADLLLDAVEELRDAGAEAIEIDDQVRVVAQTWFSQQDGSLVVDGQQVRTPITLDVVGEPHALEEGARFRGGLVSQVQAEQVGGHVLISRLESVQVSSLHHVTTPQWARPA</sequence>
<protein>
    <submittedName>
        <fullName evidence="4">Division initiation protein</fullName>
    </submittedName>
</protein>
<accession>A0A1R4K4J2</accession>
<dbReference type="PANTHER" id="PTHR37313">
    <property type="entry name" value="UPF0749 PROTEIN RV1825"/>
    <property type="match status" value="1"/>
</dbReference>
<dbReference type="InterPro" id="IPR010273">
    <property type="entry name" value="DUF881"/>
</dbReference>
<evidence type="ECO:0000256" key="1">
    <source>
        <dbReference type="ARBA" id="ARBA00009108"/>
    </source>
</evidence>
<organism evidence="4 5">
    <name type="scientific">Luteococcus japonicus LSP_Lj1</name>
    <dbReference type="NCBI Taxonomy" id="1255658"/>
    <lineage>
        <taxon>Bacteria</taxon>
        <taxon>Bacillati</taxon>
        <taxon>Actinomycetota</taxon>
        <taxon>Actinomycetes</taxon>
        <taxon>Propionibacteriales</taxon>
        <taxon>Propionibacteriaceae</taxon>
        <taxon>Luteococcus</taxon>
    </lineage>
</organism>
<dbReference type="RefSeq" id="WP_094765275.1">
    <property type="nucleotide sequence ID" value="NZ_FUKQ01000044.1"/>
</dbReference>
<comment type="similarity">
    <text evidence="1">Belongs to the UPF0749 family.</text>
</comment>
<feature type="coiled-coil region" evidence="2">
    <location>
        <begin position="75"/>
        <end position="105"/>
    </location>
</feature>
<keyword evidence="3" id="KW-0472">Membrane</keyword>
<reference evidence="4 5" key="1">
    <citation type="submission" date="2017-02" db="EMBL/GenBank/DDBJ databases">
        <authorList>
            <person name="Peterson S.W."/>
        </authorList>
    </citation>
    <scope>NUCLEOTIDE SEQUENCE [LARGE SCALE GENOMIC DNA]</scope>
    <source>
        <strain evidence="4 5">LSP_Lj1</strain>
    </source>
</reference>
<gene>
    <name evidence="4" type="ORF">FM114_11380</name>
</gene>
<keyword evidence="3" id="KW-1133">Transmembrane helix</keyword>
<dbReference type="AlphaFoldDB" id="A0A1R4K4J2"/>
<keyword evidence="2" id="KW-0175">Coiled coil</keyword>
<dbReference type="Pfam" id="PF05949">
    <property type="entry name" value="DUF881"/>
    <property type="match status" value="1"/>
</dbReference>
<feature type="transmembrane region" description="Helical" evidence="3">
    <location>
        <begin position="44"/>
        <end position="63"/>
    </location>
</feature>
<dbReference type="STRING" id="1255658.FM114_11380"/>
<proteinExistence type="inferred from homology"/>
<dbReference type="Proteomes" id="UP000188342">
    <property type="component" value="Unassembled WGS sequence"/>
</dbReference>
<evidence type="ECO:0000256" key="2">
    <source>
        <dbReference type="SAM" id="Coils"/>
    </source>
</evidence>
<name>A0A1R4K4J2_9ACTN</name>
<evidence type="ECO:0000313" key="4">
    <source>
        <dbReference type="EMBL" id="SJN39148.1"/>
    </source>
</evidence>
<keyword evidence="5" id="KW-1185">Reference proteome</keyword>
<evidence type="ECO:0000313" key="5">
    <source>
        <dbReference type="Proteomes" id="UP000188342"/>
    </source>
</evidence>
<dbReference type="OrthoDB" id="3211287at2"/>
<dbReference type="GO" id="GO:0005886">
    <property type="term" value="C:plasma membrane"/>
    <property type="evidence" value="ECO:0007669"/>
    <property type="project" value="TreeGrafter"/>
</dbReference>
<keyword evidence="3" id="KW-0812">Transmembrane</keyword>
<dbReference type="Gene3D" id="3.30.70.1880">
    <property type="entry name" value="Protein of unknown function DUF881"/>
    <property type="match status" value="1"/>
</dbReference>
<evidence type="ECO:0000256" key="3">
    <source>
        <dbReference type="SAM" id="Phobius"/>
    </source>
</evidence>
<dbReference type="EMBL" id="FUKQ01000044">
    <property type="protein sequence ID" value="SJN39148.1"/>
    <property type="molecule type" value="Genomic_DNA"/>
</dbReference>
<dbReference type="PANTHER" id="PTHR37313:SF2">
    <property type="entry name" value="UPF0749 PROTEIN YLXX"/>
    <property type="match status" value="1"/>
</dbReference>